<dbReference type="Proteomes" id="UP001208570">
    <property type="component" value="Unassembled WGS sequence"/>
</dbReference>
<dbReference type="InterPro" id="IPR000863">
    <property type="entry name" value="Sulfotransferase_dom"/>
</dbReference>
<dbReference type="Pfam" id="PF00685">
    <property type="entry name" value="Sulfotransfer_1"/>
    <property type="match status" value="1"/>
</dbReference>
<gene>
    <name evidence="2" type="ORF">LSH36_1749g00003</name>
</gene>
<dbReference type="AlphaFoldDB" id="A0AAD9MN08"/>
<dbReference type="SUPFAM" id="SSF52540">
    <property type="entry name" value="P-loop containing nucleoside triphosphate hydrolases"/>
    <property type="match status" value="1"/>
</dbReference>
<accession>A0AAD9MN08</accession>
<keyword evidence="3" id="KW-1185">Reference proteome</keyword>
<name>A0AAD9MN08_9ANNE</name>
<sequence>MIIRDKIRISELYVEAAYQLCTRKTPNSTKPRPILVRFVLYVDEMMDQWNTKHPLEMNPATVEDYPQELQVKPKKLSPPNLVTVVKRPTGGLVACCILFVIGALRNYNYLRLTVEDRWIGSLISIRGPAVERPWLLSCFKVNKSQKIYGGCEFYPNDTSILYNLPLAIIRRSSVDGSYKNPCWFEANRSAEGLRCLPYVYVLGVAKSGTSSLYNNLLSDDHITKGQRKEIFWWGNVRRRITFRKYISYFDRSAQEIYHAKGIQKFTLDATPSYFTRQGDLSLLPGNRQSSGPRYTLADTLYRLYPKTRLIVILRHPVDRLYSHYRHWFRQKASFSPEEFHRKIRESVEMMKRCLAKNSLKSCAFNHTLLMITINKDLVPVSDSMYFPFAKSWLDVFPRSQTLFIKAEDYYANMTSVMNRIFTFLGLGGFWMVRKLHRYGD</sequence>
<dbReference type="PANTHER" id="PTHR15723">
    <property type="entry name" value="CARBOHYDRATE SULFOTRANSFERASE 15"/>
    <property type="match status" value="1"/>
</dbReference>
<proteinExistence type="predicted"/>
<dbReference type="GO" id="GO:0019319">
    <property type="term" value="P:hexose biosynthetic process"/>
    <property type="evidence" value="ECO:0007669"/>
    <property type="project" value="TreeGrafter"/>
</dbReference>
<dbReference type="Gene3D" id="3.40.50.300">
    <property type="entry name" value="P-loop containing nucleotide triphosphate hydrolases"/>
    <property type="match status" value="1"/>
</dbReference>
<protein>
    <recommendedName>
        <fullName evidence="1">Sulfotransferase domain-containing protein</fullName>
    </recommendedName>
</protein>
<feature type="domain" description="Sulfotransferase" evidence="1">
    <location>
        <begin position="199"/>
        <end position="426"/>
    </location>
</feature>
<dbReference type="InterPro" id="IPR027417">
    <property type="entry name" value="P-loop_NTPase"/>
</dbReference>
<comment type="caution">
    <text evidence="2">The sequence shown here is derived from an EMBL/GenBank/DDBJ whole genome shotgun (WGS) entry which is preliminary data.</text>
</comment>
<dbReference type="GO" id="GO:0050659">
    <property type="term" value="F:N-acetylgalactosamine 4-sulfate 6-O-sulfotransferase activity"/>
    <property type="evidence" value="ECO:0007669"/>
    <property type="project" value="TreeGrafter"/>
</dbReference>
<organism evidence="2 3">
    <name type="scientific">Paralvinella palmiformis</name>
    <dbReference type="NCBI Taxonomy" id="53620"/>
    <lineage>
        <taxon>Eukaryota</taxon>
        <taxon>Metazoa</taxon>
        <taxon>Spiralia</taxon>
        <taxon>Lophotrochozoa</taxon>
        <taxon>Annelida</taxon>
        <taxon>Polychaeta</taxon>
        <taxon>Sedentaria</taxon>
        <taxon>Canalipalpata</taxon>
        <taxon>Terebellida</taxon>
        <taxon>Terebelliformia</taxon>
        <taxon>Alvinellidae</taxon>
        <taxon>Paralvinella</taxon>
    </lineage>
</organism>
<dbReference type="EMBL" id="JAODUP010001750">
    <property type="protein sequence ID" value="KAK2139495.1"/>
    <property type="molecule type" value="Genomic_DNA"/>
</dbReference>
<dbReference type="InterPro" id="IPR052654">
    <property type="entry name" value="CS_Sulfotransferase"/>
</dbReference>
<evidence type="ECO:0000313" key="3">
    <source>
        <dbReference type="Proteomes" id="UP001208570"/>
    </source>
</evidence>
<evidence type="ECO:0000313" key="2">
    <source>
        <dbReference type="EMBL" id="KAK2139495.1"/>
    </source>
</evidence>
<dbReference type="PANTHER" id="PTHR15723:SF0">
    <property type="entry name" value="CARBOHYDRATE SULFOTRANSFERASE 15"/>
    <property type="match status" value="1"/>
</dbReference>
<evidence type="ECO:0000259" key="1">
    <source>
        <dbReference type="Pfam" id="PF00685"/>
    </source>
</evidence>
<reference evidence="2" key="1">
    <citation type="journal article" date="2023" name="Mol. Biol. Evol.">
        <title>Third-Generation Sequencing Reveals the Adaptive Role of the Epigenome in Three Deep-Sea Polychaetes.</title>
        <authorList>
            <person name="Perez M."/>
            <person name="Aroh O."/>
            <person name="Sun Y."/>
            <person name="Lan Y."/>
            <person name="Juniper S.K."/>
            <person name="Young C.R."/>
            <person name="Angers B."/>
            <person name="Qian P.Y."/>
        </authorList>
    </citation>
    <scope>NUCLEOTIDE SEQUENCE</scope>
    <source>
        <strain evidence="2">P08H-3</strain>
    </source>
</reference>